<keyword evidence="1" id="KW-0812">Transmembrane</keyword>
<protein>
    <recommendedName>
        <fullName evidence="4">Transmembrane protein</fullName>
    </recommendedName>
</protein>
<keyword evidence="1" id="KW-1133">Transmembrane helix</keyword>
<name>Q2G8Y8_NOVAD</name>
<keyword evidence="1" id="KW-0472">Membrane</keyword>
<proteinExistence type="predicted"/>
<evidence type="ECO:0000313" key="3">
    <source>
        <dbReference type="Proteomes" id="UP000009134"/>
    </source>
</evidence>
<keyword evidence="3" id="KW-1185">Reference proteome</keyword>
<dbReference type="KEGG" id="nar:Saro_1240"/>
<evidence type="ECO:0000313" key="2">
    <source>
        <dbReference type="EMBL" id="ABD25685.1"/>
    </source>
</evidence>
<dbReference type="AlphaFoldDB" id="Q2G8Y8"/>
<dbReference type="Proteomes" id="UP000009134">
    <property type="component" value="Chromosome"/>
</dbReference>
<organism evidence="2 3">
    <name type="scientific">Novosphingobium aromaticivorans (strain ATCC 700278 / DSM 12444 / CCUG 56034 / CIP 105152 / NBRC 16084 / F199)</name>
    <dbReference type="NCBI Taxonomy" id="279238"/>
    <lineage>
        <taxon>Bacteria</taxon>
        <taxon>Pseudomonadati</taxon>
        <taxon>Pseudomonadota</taxon>
        <taxon>Alphaproteobacteria</taxon>
        <taxon>Sphingomonadales</taxon>
        <taxon>Sphingomonadaceae</taxon>
        <taxon>Novosphingobium</taxon>
    </lineage>
</organism>
<accession>Q2G8Y8</accession>
<reference evidence="3" key="1">
    <citation type="submission" date="2006-01" db="EMBL/GenBank/DDBJ databases">
        <title>Complete sequence of Novosphingobium aromaticivorans DSM 12444.</title>
        <authorList>
            <consortium name="US DOE Joint Genome Institute"/>
            <person name="Copeland A."/>
            <person name="Lucas S."/>
            <person name="Lapidus A."/>
            <person name="Barry K."/>
            <person name="Detter J.C."/>
            <person name="Glavina T."/>
            <person name="Hammon N."/>
            <person name="Israni S."/>
            <person name="Pitluck S."/>
            <person name="Chain P."/>
            <person name="Malfatti S."/>
            <person name="Shin M."/>
            <person name="Vergez L."/>
            <person name="Schmutz J."/>
            <person name="Larimer F."/>
            <person name="Land M."/>
            <person name="Kyrpides N."/>
            <person name="Ivanova N."/>
            <person name="Fredrickson J."/>
            <person name="Balkwill D."/>
            <person name="Romine M.F."/>
            <person name="Richardson P."/>
        </authorList>
    </citation>
    <scope>NUCLEOTIDE SEQUENCE [LARGE SCALE GENOMIC DNA]</scope>
    <source>
        <strain evidence="3">ATCC 700278 / DSM 12444 / CCUG 56034 / CIP 105152 / NBRC 16084 / F199</strain>
    </source>
</reference>
<dbReference type="EMBL" id="CP000248">
    <property type="protein sequence ID" value="ABD25685.1"/>
    <property type="molecule type" value="Genomic_DNA"/>
</dbReference>
<feature type="transmembrane region" description="Helical" evidence="1">
    <location>
        <begin position="81"/>
        <end position="101"/>
    </location>
</feature>
<evidence type="ECO:0000256" key="1">
    <source>
        <dbReference type="SAM" id="Phobius"/>
    </source>
</evidence>
<dbReference type="HOGENOM" id="CLU_139062_0_0_5"/>
<gene>
    <name evidence="2" type="ordered locus">Saro_1240</name>
</gene>
<feature type="transmembrane region" description="Helical" evidence="1">
    <location>
        <begin position="58"/>
        <end position="75"/>
    </location>
</feature>
<dbReference type="RefSeq" id="WP_011444899.1">
    <property type="nucleotide sequence ID" value="NC_007794.1"/>
</dbReference>
<evidence type="ECO:0008006" key="4">
    <source>
        <dbReference type="Google" id="ProtNLM"/>
    </source>
</evidence>
<dbReference type="STRING" id="279238.Saro_1240"/>
<sequence>MFLIWLLRLSILAVLAFAARKGGEPERLVALVLISTSVLDVFNHSMFGQPAFFALDPGHVVIDTWAMIALLWVALQANRGWPIWACAAQIIVVLGHVAKIIDLSLVRYGYFAMTQMPMSIQAVAIFGGTLAHVRREERIGRYHAWRFA</sequence>